<gene>
    <name evidence="2" type="primary">Acey_s0152.g2869</name>
    <name evidence="2" type="ORF">Y032_0152g2869</name>
</gene>
<dbReference type="EMBL" id="JARK01001488">
    <property type="protein sequence ID" value="EYB96223.1"/>
    <property type="molecule type" value="Genomic_DNA"/>
</dbReference>
<comment type="caution">
    <text evidence="2">The sequence shown here is derived from an EMBL/GenBank/DDBJ whole genome shotgun (WGS) entry which is preliminary data.</text>
</comment>
<keyword evidence="3" id="KW-1185">Reference proteome</keyword>
<proteinExistence type="predicted"/>
<feature type="signal peptide" evidence="1">
    <location>
        <begin position="1"/>
        <end position="19"/>
    </location>
</feature>
<feature type="chain" id="PRO_5001490138" description="SXP/RAL-2 family protein Ani s 5-like cation-binding domain-containing protein" evidence="1">
    <location>
        <begin position="20"/>
        <end position="232"/>
    </location>
</feature>
<dbReference type="AlphaFoldDB" id="A0A016SZR7"/>
<evidence type="ECO:0008006" key="4">
    <source>
        <dbReference type="Google" id="ProtNLM"/>
    </source>
</evidence>
<dbReference type="Proteomes" id="UP000024635">
    <property type="component" value="Unassembled WGS sequence"/>
</dbReference>
<name>A0A016SZR7_9BILA</name>
<reference evidence="3" key="1">
    <citation type="journal article" date="2015" name="Nat. Genet.">
        <title>The genome and transcriptome of the zoonotic hookworm Ancylostoma ceylanicum identify infection-specific gene families.</title>
        <authorList>
            <person name="Schwarz E.M."/>
            <person name="Hu Y."/>
            <person name="Antoshechkin I."/>
            <person name="Miller M.M."/>
            <person name="Sternberg P.W."/>
            <person name="Aroian R.V."/>
        </authorList>
    </citation>
    <scope>NUCLEOTIDE SEQUENCE</scope>
    <source>
        <strain evidence="3">HY135</strain>
    </source>
</reference>
<keyword evidence="1" id="KW-0732">Signal</keyword>
<organism evidence="2 3">
    <name type="scientific">Ancylostoma ceylanicum</name>
    <dbReference type="NCBI Taxonomy" id="53326"/>
    <lineage>
        <taxon>Eukaryota</taxon>
        <taxon>Metazoa</taxon>
        <taxon>Ecdysozoa</taxon>
        <taxon>Nematoda</taxon>
        <taxon>Chromadorea</taxon>
        <taxon>Rhabditida</taxon>
        <taxon>Rhabditina</taxon>
        <taxon>Rhabditomorpha</taxon>
        <taxon>Strongyloidea</taxon>
        <taxon>Ancylostomatidae</taxon>
        <taxon>Ancylostomatinae</taxon>
        <taxon>Ancylostoma</taxon>
    </lineage>
</organism>
<accession>A0A016SZR7</accession>
<evidence type="ECO:0000256" key="1">
    <source>
        <dbReference type="SAM" id="SignalP"/>
    </source>
</evidence>
<protein>
    <recommendedName>
        <fullName evidence="4">SXP/RAL-2 family protein Ani s 5-like cation-binding domain-containing protein</fullName>
    </recommendedName>
</protein>
<sequence>MNFVLAGALFLAILGRTSTKTTKPCYTLNSLQYADIYHPYSLLYDDDESAMNVEYDLNYLKDAIDTINALPHEKVSNIVRNTKYMRFLTGQFDGDVTLKELVNDALEATKGTILENLVRFRVANKLQFIAVLFVKAVVNEGIYKDNFVGSAKAGIEGYNNGINQHYHRLKKGIRTLGKAIKVGDVRYDAIEDVIDLFKTVHFEHRNFKNILEEQEWIDEQILGVLEKYAHKP</sequence>
<evidence type="ECO:0000313" key="2">
    <source>
        <dbReference type="EMBL" id="EYB96223.1"/>
    </source>
</evidence>
<evidence type="ECO:0000313" key="3">
    <source>
        <dbReference type="Proteomes" id="UP000024635"/>
    </source>
</evidence>